<protein>
    <submittedName>
        <fullName evidence="2">Uncharacterized protein</fullName>
    </submittedName>
</protein>
<dbReference type="AlphaFoldDB" id="A0A7J8GB13"/>
<comment type="caution">
    <text evidence="2">The sequence shown here is derived from an EMBL/GenBank/DDBJ whole genome shotgun (WGS) entry which is preliminary data.</text>
</comment>
<evidence type="ECO:0000313" key="3">
    <source>
        <dbReference type="Proteomes" id="UP000593571"/>
    </source>
</evidence>
<feature type="region of interest" description="Disordered" evidence="1">
    <location>
        <begin position="87"/>
        <end position="169"/>
    </location>
</feature>
<evidence type="ECO:0000313" key="2">
    <source>
        <dbReference type="EMBL" id="KAF6457253.1"/>
    </source>
</evidence>
<proteinExistence type="predicted"/>
<dbReference type="Proteomes" id="UP000593571">
    <property type="component" value="Unassembled WGS sequence"/>
</dbReference>
<name>A0A7J8GB13_ROUAE</name>
<dbReference type="EMBL" id="JACASE010000006">
    <property type="protein sequence ID" value="KAF6457253.1"/>
    <property type="molecule type" value="Genomic_DNA"/>
</dbReference>
<feature type="region of interest" description="Disordered" evidence="1">
    <location>
        <begin position="1"/>
        <end position="38"/>
    </location>
</feature>
<gene>
    <name evidence="2" type="ORF">HJG63_011773</name>
</gene>
<feature type="compositionally biased region" description="Basic and acidic residues" evidence="1">
    <location>
        <begin position="122"/>
        <end position="133"/>
    </location>
</feature>
<reference evidence="2 3" key="1">
    <citation type="journal article" date="2020" name="Nature">
        <title>Six reference-quality genomes reveal evolution of bat adaptations.</title>
        <authorList>
            <person name="Jebb D."/>
            <person name="Huang Z."/>
            <person name="Pippel M."/>
            <person name="Hughes G.M."/>
            <person name="Lavrichenko K."/>
            <person name="Devanna P."/>
            <person name="Winkler S."/>
            <person name="Jermiin L.S."/>
            <person name="Skirmuntt E.C."/>
            <person name="Katzourakis A."/>
            <person name="Burkitt-Gray L."/>
            <person name="Ray D.A."/>
            <person name="Sullivan K.A.M."/>
            <person name="Roscito J.G."/>
            <person name="Kirilenko B.M."/>
            <person name="Davalos L.M."/>
            <person name="Corthals A.P."/>
            <person name="Power M.L."/>
            <person name="Jones G."/>
            <person name="Ransome R.D."/>
            <person name="Dechmann D.K.N."/>
            <person name="Locatelli A.G."/>
            <person name="Puechmaille S.J."/>
            <person name="Fedrigo O."/>
            <person name="Jarvis E.D."/>
            <person name="Hiller M."/>
            <person name="Vernes S.C."/>
            <person name="Myers E.W."/>
            <person name="Teeling E.C."/>
        </authorList>
    </citation>
    <scope>NUCLEOTIDE SEQUENCE [LARGE SCALE GENOMIC DNA]</scope>
    <source>
        <strain evidence="2">MRouAeg1</strain>
        <tissue evidence="2">Muscle</tissue>
    </source>
</reference>
<accession>A0A7J8GB13</accession>
<evidence type="ECO:0000256" key="1">
    <source>
        <dbReference type="SAM" id="MobiDB-lite"/>
    </source>
</evidence>
<organism evidence="2 3">
    <name type="scientific">Rousettus aegyptiacus</name>
    <name type="common">Egyptian fruit bat</name>
    <name type="synonym">Pteropus aegyptiacus</name>
    <dbReference type="NCBI Taxonomy" id="9407"/>
    <lineage>
        <taxon>Eukaryota</taxon>
        <taxon>Metazoa</taxon>
        <taxon>Chordata</taxon>
        <taxon>Craniata</taxon>
        <taxon>Vertebrata</taxon>
        <taxon>Euteleostomi</taxon>
        <taxon>Mammalia</taxon>
        <taxon>Eutheria</taxon>
        <taxon>Laurasiatheria</taxon>
        <taxon>Chiroptera</taxon>
        <taxon>Yinpterochiroptera</taxon>
        <taxon>Pteropodoidea</taxon>
        <taxon>Pteropodidae</taxon>
        <taxon>Rousettinae</taxon>
        <taxon>Rousettus</taxon>
    </lineage>
</organism>
<keyword evidence="3" id="KW-1185">Reference proteome</keyword>
<sequence>MGSRGKTEFALAPGCRRGGHVGRSVQEPGSRLGTEDSAKNWLLPRRTHFPPAWIPAGSLRDQFHQQIPVTLPQGAGQGTACTITRFRPGGRLTGPDARDPECKVCPQSHGPAEAGAPCGDRLPLRKEDPEENSKVSIHPPGSKPLPGTRQPCQHGREWRAWSLAEDGEG</sequence>